<sequence>MIMTPAPLISGTNAERSRMSNRQAALGQIRSAGQMGRAEIARNLGLSTQAVSNIIADLQADGLLVEAGTRSQGRGLPAVQYGINAEGGYALGVEIRPDAIFTAIVDLHGNATATRRRTLKNNEPEYLINMLLKLRAEMLEKTGVDDKRLMGAGIVIPGPFGQTGVSGLGSDLAGWQHLDAHALFEEALQLPVELSNDANAAAMSEQITTGLNNFAYLYFGAGLGLGLINQGQLVKGAFGNAGEIGHVQVMTANGPQSLESQLSRVAIQKHMNANNTIDITAIEYLFNQSDPKLMQWLDAGADALSQALALIENLFDPQSIILGGAMPAPLLEYLTTRTVLPTLSVSNREDNPHPRLQIGTCGRMAATLGAASLILNRAFTPNATSL</sequence>
<dbReference type="OrthoDB" id="9810372at2"/>
<evidence type="ECO:0008006" key="4">
    <source>
        <dbReference type="Google" id="ProtNLM"/>
    </source>
</evidence>
<dbReference type="RefSeq" id="WP_053999264.1">
    <property type="nucleotide sequence ID" value="NZ_JXMU01000014.1"/>
</dbReference>
<accession>A0A0N0VLC5</accession>
<reference evidence="2 3" key="1">
    <citation type="submission" date="2015-01" db="EMBL/GenBank/DDBJ databases">
        <title>Ahrensia donghaiensis sp. nov., a novel dimethylsulphoniopropionate-cleavage bacterium isolated from seawater and emended descriptions of the genus Ahrensia and Ahrensia kielensis.</title>
        <authorList>
            <person name="Liu J."/>
        </authorList>
    </citation>
    <scope>NUCLEOTIDE SEQUENCE [LARGE SCALE GENOMIC DNA]</scope>
    <source>
        <strain evidence="2 3">LZD062</strain>
    </source>
</reference>
<dbReference type="InterPro" id="IPR036388">
    <property type="entry name" value="WH-like_DNA-bd_sf"/>
</dbReference>
<dbReference type="SUPFAM" id="SSF53067">
    <property type="entry name" value="Actin-like ATPase domain"/>
    <property type="match status" value="1"/>
</dbReference>
<comment type="similarity">
    <text evidence="1">Belongs to the ROK (NagC/XylR) family.</text>
</comment>
<dbReference type="EMBL" id="JXMU01000014">
    <property type="protein sequence ID" value="KPB01014.1"/>
    <property type="molecule type" value="Genomic_DNA"/>
</dbReference>
<keyword evidence="3" id="KW-1185">Reference proteome</keyword>
<organism evidence="2 3">
    <name type="scientific">Ahrensia marina</name>
    <dbReference type="NCBI Taxonomy" id="1514904"/>
    <lineage>
        <taxon>Bacteria</taxon>
        <taxon>Pseudomonadati</taxon>
        <taxon>Pseudomonadota</taxon>
        <taxon>Alphaproteobacteria</taxon>
        <taxon>Hyphomicrobiales</taxon>
        <taxon>Ahrensiaceae</taxon>
        <taxon>Ahrensia</taxon>
    </lineage>
</organism>
<dbReference type="InterPro" id="IPR043129">
    <property type="entry name" value="ATPase_NBD"/>
</dbReference>
<evidence type="ECO:0000313" key="2">
    <source>
        <dbReference type="EMBL" id="KPB01014.1"/>
    </source>
</evidence>
<dbReference type="PANTHER" id="PTHR18964:SF149">
    <property type="entry name" value="BIFUNCTIONAL UDP-N-ACETYLGLUCOSAMINE 2-EPIMERASE_N-ACETYLMANNOSAMINE KINASE"/>
    <property type="match status" value="1"/>
</dbReference>
<gene>
    <name evidence="2" type="ORF">SU32_10215</name>
</gene>
<evidence type="ECO:0000256" key="1">
    <source>
        <dbReference type="ARBA" id="ARBA00006479"/>
    </source>
</evidence>
<dbReference type="Pfam" id="PF00480">
    <property type="entry name" value="ROK"/>
    <property type="match status" value="1"/>
</dbReference>
<dbReference type="InterPro" id="IPR036390">
    <property type="entry name" value="WH_DNA-bd_sf"/>
</dbReference>
<protein>
    <recommendedName>
        <fullName evidence="4">ROK family transcriptional regulator</fullName>
    </recommendedName>
</protein>
<dbReference type="Gene3D" id="1.10.10.10">
    <property type="entry name" value="Winged helix-like DNA-binding domain superfamily/Winged helix DNA-binding domain"/>
    <property type="match status" value="1"/>
</dbReference>
<dbReference type="Proteomes" id="UP000038011">
    <property type="component" value="Unassembled WGS sequence"/>
</dbReference>
<dbReference type="InterPro" id="IPR000600">
    <property type="entry name" value="ROK"/>
</dbReference>
<dbReference type="PATRIC" id="fig|1514904.3.peg.875"/>
<proteinExistence type="inferred from homology"/>
<dbReference type="AlphaFoldDB" id="A0A0N0VLC5"/>
<dbReference type="Gene3D" id="3.30.420.40">
    <property type="match status" value="2"/>
</dbReference>
<dbReference type="STRING" id="1514904.SU32_10215"/>
<evidence type="ECO:0000313" key="3">
    <source>
        <dbReference type="Proteomes" id="UP000038011"/>
    </source>
</evidence>
<name>A0A0N0VLC5_9HYPH</name>
<dbReference type="SUPFAM" id="SSF46785">
    <property type="entry name" value="Winged helix' DNA-binding domain"/>
    <property type="match status" value="1"/>
</dbReference>
<comment type="caution">
    <text evidence="2">The sequence shown here is derived from an EMBL/GenBank/DDBJ whole genome shotgun (WGS) entry which is preliminary data.</text>
</comment>
<dbReference type="PANTHER" id="PTHR18964">
    <property type="entry name" value="ROK (REPRESSOR, ORF, KINASE) FAMILY"/>
    <property type="match status" value="1"/>
</dbReference>